<evidence type="ECO:0000313" key="1">
    <source>
        <dbReference type="EMBL" id="CAE6467950.1"/>
    </source>
</evidence>
<dbReference type="Proteomes" id="UP000663843">
    <property type="component" value="Unassembled WGS sequence"/>
</dbReference>
<proteinExistence type="predicted"/>
<organism evidence="1 2">
    <name type="scientific">Rhizoctonia solani</name>
    <dbReference type="NCBI Taxonomy" id="456999"/>
    <lineage>
        <taxon>Eukaryota</taxon>
        <taxon>Fungi</taxon>
        <taxon>Dikarya</taxon>
        <taxon>Basidiomycota</taxon>
        <taxon>Agaricomycotina</taxon>
        <taxon>Agaricomycetes</taxon>
        <taxon>Cantharellales</taxon>
        <taxon>Ceratobasidiaceae</taxon>
        <taxon>Rhizoctonia</taxon>
    </lineage>
</organism>
<evidence type="ECO:0000313" key="2">
    <source>
        <dbReference type="Proteomes" id="UP000663843"/>
    </source>
</evidence>
<reference evidence="1" key="1">
    <citation type="submission" date="2021-01" db="EMBL/GenBank/DDBJ databases">
        <authorList>
            <person name="Kaushik A."/>
        </authorList>
    </citation>
    <scope>NUCLEOTIDE SEQUENCE</scope>
    <source>
        <strain evidence="1">AG2-2IIIB</strain>
    </source>
</reference>
<dbReference type="EMBL" id="CAJMWT010003277">
    <property type="protein sequence ID" value="CAE6467950.1"/>
    <property type="molecule type" value="Genomic_DNA"/>
</dbReference>
<name>A0A8H3BYW6_9AGAM</name>
<sequence>MVDHPGWYPPSLVCRPPELPTYLKTVYYLKPIVGLPSDDEIIGIHSVIHAANQVSVVPGMQNLGLLLSLTDHLFSAQMARYRSKYSLIKFPTDATYTPPPLPAHVSINLEPVSGAPTDDEMIKAQEGV</sequence>
<protein>
    <submittedName>
        <fullName evidence="1">Uncharacterized protein</fullName>
    </submittedName>
</protein>
<accession>A0A8H3BYW6</accession>
<comment type="caution">
    <text evidence="1">The sequence shown here is derived from an EMBL/GenBank/DDBJ whole genome shotgun (WGS) entry which is preliminary data.</text>
</comment>
<gene>
    <name evidence="1" type="ORF">RDB_LOCUS103106</name>
</gene>
<dbReference type="AlphaFoldDB" id="A0A8H3BYW6"/>